<gene>
    <name evidence="3" type="ORF">EW146_g3019</name>
</gene>
<dbReference type="AlphaFoldDB" id="A0A4S4LZ50"/>
<comment type="caution">
    <text evidence="3">The sequence shown here is derived from an EMBL/GenBank/DDBJ whole genome shotgun (WGS) entry which is preliminary data.</text>
</comment>
<dbReference type="Proteomes" id="UP000310158">
    <property type="component" value="Unassembled WGS sequence"/>
</dbReference>
<keyword evidence="2" id="KW-0812">Transmembrane</keyword>
<keyword evidence="4" id="KW-1185">Reference proteome</keyword>
<protein>
    <submittedName>
        <fullName evidence="3">Uncharacterized protein</fullName>
    </submittedName>
</protein>
<dbReference type="OrthoDB" id="2538110at2759"/>
<feature type="region of interest" description="Disordered" evidence="1">
    <location>
        <begin position="1"/>
        <end position="36"/>
    </location>
</feature>
<feature type="transmembrane region" description="Helical" evidence="2">
    <location>
        <begin position="38"/>
        <end position="58"/>
    </location>
</feature>
<organism evidence="3 4">
    <name type="scientific">Bondarzewia mesenterica</name>
    <dbReference type="NCBI Taxonomy" id="1095465"/>
    <lineage>
        <taxon>Eukaryota</taxon>
        <taxon>Fungi</taxon>
        <taxon>Dikarya</taxon>
        <taxon>Basidiomycota</taxon>
        <taxon>Agaricomycotina</taxon>
        <taxon>Agaricomycetes</taxon>
        <taxon>Russulales</taxon>
        <taxon>Bondarzewiaceae</taxon>
        <taxon>Bondarzewia</taxon>
    </lineage>
</organism>
<sequence>MAESTAKYQTLPQSDENEETTSEQAIRDPRFDQPTPSAWKRAGILFLIAFLFWLAYWLRTPHYQPPKVVHATRYSKEFKYRPAASPIITERLKDGRMRLRGAQATGRSKHH</sequence>
<evidence type="ECO:0000313" key="4">
    <source>
        <dbReference type="Proteomes" id="UP000310158"/>
    </source>
</evidence>
<keyword evidence="2" id="KW-1133">Transmembrane helix</keyword>
<evidence type="ECO:0000256" key="2">
    <source>
        <dbReference type="SAM" id="Phobius"/>
    </source>
</evidence>
<name>A0A4S4LZ50_9AGAM</name>
<evidence type="ECO:0000256" key="1">
    <source>
        <dbReference type="SAM" id="MobiDB-lite"/>
    </source>
</evidence>
<reference evidence="3 4" key="1">
    <citation type="submission" date="2019-02" db="EMBL/GenBank/DDBJ databases">
        <title>Genome sequencing of the rare red list fungi Bondarzewia mesenterica.</title>
        <authorList>
            <person name="Buettner E."/>
            <person name="Kellner H."/>
        </authorList>
    </citation>
    <scope>NUCLEOTIDE SEQUENCE [LARGE SCALE GENOMIC DNA]</scope>
    <source>
        <strain evidence="3 4">DSM 108281</strain>
    </source>
</reference>
<keyword evidence="2" id="KW-0472">Membrane</keyword>
<dbReference type="EMBL" id="SGPL01000094">
    <property type="protein sequence ID" value="THH17882.1"/>
    <property type="molecule type" value="Genomic_DNA"/>
</dbReference>
<proteinExistence type="predicted"/>
<evidence type="ECO:0000313" key="3">
    <source>
        <dbReference type="EMBL" id="THH17882.1"/>
    </source>
</evidence>
<feature type="compositionally biased region" description="Polar residues" evidence="1">
    <location>
        <begin position="1"/>
        <end position="14"/>
    </location>
</feature>
<accession>A0A4S4LZ50</accession>